<evidence type="ECO:0000313" key="2">
    <source>
        <dbReference type="Proteomes" id="UP000007486"/>
    </source>
</evidence>
<evidence type="ECO:0000313" key="1">
    <source>
        <dbReference type="EMBL" id="ADY35055.1"/>
    </source>
</evidence>
<name>F0R8K0_PHOSB</name>
<dbReference type="EMBL" id="CP002530">
    <property type="protein sequence ID" value="ADY35055.1"/>
    <property type="molecule type" value="Genomic_DNA"/>
</dbReference>
<dbReference type="KEGG" id="bsa:Bacsa_0457"/>
<dbReference type="RefSeq" id="WP_013616517.1">
    <property type="nucleotide sequence ID" value="NC_015164.1"/>
</dbReference>
<accession>F0R8K0</accession>
<dbReference type="Proteomes" id="UP000007486">
    <property type="component" value="Chromosome"/>
</dbReference>
<dbReference type="HOGENOM" id="CLU_1451751_0_0_10"/>
<gene>
    <name evidence="1" type="ordered locus">Bacsa_0457</name>
</gene>
<sequence length="186" mass="21708">MKLFLLILTSILSIGLISWKDSTDISQNKDCIFRDTLVGYVDYDNVLDSIYIEKTSEYRYDDNDGMKECFEQTERVIFSVSFGNTGETLLLEDKEVFDYPYAGYSSLAYNIEEKGIISRRTYSSRFSDKVYVDSYYKYDDKLNNFFRIKELIRLSEGTNMIDSIMKIDSIQPSLDGKCNKISNKER</sequence>
<organism evidence="1 2">
    <name type="scientific">Phocaeicola salanitronis (strain DSM 18170 / JCM 13657 / CCUG 60908 / BL78)</name>
    <name type="common">Bacteroides salanitronis</name>
    <dbReference type="NCBI Taxonomy" id="667015"/>
    <lineage>
        <taxon>Bacteria</taxon>
        <taxon>Pseudomonadati</taxon>
        <taxon>Bacteroidota</taxon>
        <taxon>Bacteroidia</taxon>
        <taxon>Bacteroidales</taxon>
        <taxon>Bacteroidaceae</taxon>
        <taxon>Phocaeicola</taxon>
    </lineage>
</organism>
<keyword evidence="2" id="KW-1185">Reference proteome</keyword>
<reference evidence="1 2" key="1">
    <citation type="journal article" date="2011" name="Stand. Genomic Sci.">
        <title>Complete genome sequence of Bacteroides salanitronis type strain (BL78).</title>
        <authorList>
            <person name="Gronow S."/>
            <person name="Held B."/>
            <person name="Lucas S."/>
            <person name="Lapidus A."/>
            <person name="Del Rio T.G."/>
            <person name="Nolan M."/>
            <person name="Tice H."/>
            <person name="Deshpande S."/>
            <person name="Cheng J.F."/>
            <person name="Pitluck S."/>
            <person name="Liolios K."/>
            <person name="Pagani I."/>
            <person name="Ivanova N."/>
            <person name="Mavromatis K."/>
            <person name="Pati A."/>
            <person name="Tapia R."/>
            <person name="Han C."/>
            <person name="Goodwin L."/>
            <person name="Chen A."/>
            <person name="Palaniappan K."/>
            <person name="Land M."/>
            <person name="Hauser L."/>
            <person name="Chang Y.J."/>
            <person name="Jeffries C.D."/>
            <person name="Brambilla E.M."/>
            <person name="Rohde M."/>
            <person name="Goker M."/>
            <person name="Detter J.C."/>
            <person name="Woyke T."/>
            <person name="Bristow J."/>
            <person name="Markowitz V."/>
            <person name="Hugenholtz P."/>
            <person name="Kyrpides N.C."/>
            <person name="Klenk H.P."/>
            <person name="Eisen J.A."/>
        </authorList>
    </citation>
    <scope>NUCLEOTIDE SEQUENCE [LARGE SCALE GENOMIC DNA]</scope>
    <source>
        <strain evidence="1 2">DSM 18170</strain>
    </source>
</reference>
<dbReference type="AlphaFoldDB" id="F0R8K0"/>
<protein>
    <submittedName>
        <fullName evidence="1">Uncharacterized protein</fullName>
    </submittedName>
</protein>
<dbReference type="OrthoDB" id="9891965at2"/>
<dbReference type="STRING" id="667015.Bacsa_0457"/>
<proteinExistence type="predicted"/>